<proteinExistence type="predicted"/>
<sequence length="309" mass="35781">MPGRQGMHQEHSIPWTTLASNFIYISNNRKYPPKPRSFHATYHFTRVLAQIIETLSDTERAKYPDSFKFDAPLTGQLFSDELRDHYPEYLDQKNQCIECWIERARPKHLDPGADVPEPSYSISDACLADVIKMTINEIQTAPLLIPTHRPQVPLRRLHHLSCGHHFGFSRVGEAALQAYINFNFIAATGTLQGGEYVATDDYVQLITELTSSMDYPAQQLPHREYIGRQPKNPNTSFPEVLHDLDALREYVRTVFSLLCRYHMVMREFGADSRWEDEIVSCFRWMIGAGKVKIEETWVEDSNRHLERLI</sequence>
<dbReference type="AlphaFoldDB" id="A0A369K3H3"/>
<evidence type="ECO:0000313" key="2">
    <source>
        <dbReference type="Proteomes" id="UP000076154"/>
    </source>
</evidence>
<gene>
    <name evidence="1" type="ORF">Hypma_006879</name>
</gene>
<comment type="caution">
    <text evidence="1">The sequence shown here is derived from an EMBL/GenBank/DDBJ whole genome shotgun (WGS) entry which is preliminary data.</text>
</comment>
<reference evidence="1" key="1">
    <citation type="submission" date="2018-04" db="EMBL/GenBank/DDBJ databases">
        <title>Whole genome sequencing of Hypsizygus marmoreus.</title>
        <authorList>
            <person name="Choi I.-G."/>
            <person name="Min B."/>
            <person name="Kim J.-G."/>
            <person name="Kim S."/>
            <person name="Oh Y.-L."/>
            <person name="Kong W.-S."/>
            <person name="Park H."/>
            <person name="Jeong J."/>
            <person name="Song E.-S."/>
        </authorList>
    </citation>
    <scope>NUCLEOTIDE SEQUENCE [LARGE SCALE GENOMIC DNA]</scope>
    <source>
        <strain evidence="1">51987-8</strain>
    </source>
</reference>
<dbReference type="InParanoid" id="A0A369K3H3"/>
<organism evidence="1 2">
    <name type="scientific">Hypsizygus marmoreus</name>
    <name type="common">White beech mushroom</name>
    <name type="synonym">Agaricus marmoreus</name>
    <dbReference type="NCBI Taxonomy" id="39966"/>
    <lineage>
        <taxon>Eukaryota</taxon>
        <taxon>Fungi</taxon>
        <taxon>Dikarya</taxon>
        <taxon>Basidiomycota</taxon>
        <taxon>Agaricomycotina</taxon>
        <taxon>Agaricomycetes</taxon>
        <taxon>Agaricomycetidae</taxon>
        <taxon>Agaricales</taxon>
        <taxon>Tricholomatineae</taxon>
        <taxon>Lyophyllaceae</taxon>
        <taxon>Hypsizygus</taxon>
    </lineage>
</organism>
<protein>
    <submittedName>
        <fullName evidence="1">Uncharacterized protein</fullName>
    </submittedName>
</protein>
<name>A0A369K3H3_HYPMA</name>
<dbReference type="Proteomes" id="UP000076154">
    <property type="component" value="Unassembled WGS sequence"/>
</dbReference>
<dbReference type="EMBL" id="LUEZ02000040">
    <property type="protein sequence ID" value="RDB26403.1"/>
    <property type="molecule type" value="Genomic_DNA"/>
</dbReference>
<evidence type="ECO:0000313" key="1">
    <source>
        <dbReference type="EMBL" id="RDB26403.1"/>
    </source>
</evidence>
<accession>A0A369K3H3</accession>
<dbReference type="OrthoDB" id="3204049at2759"/>
<keyword evidence="2" id="KW-1185">Reference proteome</keyword>